<dbReference type="STRING" id="335973.SAMN04488693_101599"/>
<organism evidence="1 2">
    <name type="scientific">Arthrobacter subterraneus</name>
    <dbReference type="NCBI Taxonomy" id="335973"/>
    <lineage>
        <taxon>Bacteria</taxon>
        <taxon>Bacillati</taxon>
        <taxon>Actinomycetota</taxon>
        <taxon>Actinomycetes</taxon>
        <taxon>Micrococcales</taxon>
        <taxon>Micrococcaceae</taxon>
        <taxon>Arthrobacter</taxon>
    </lineage>
</organism>
<keyword evidence="2" id="KW-1185">Reference proteome</keyword>
<dbReference type="RefSeq" id="WP_245702659.1">
    <property type="nucleotide sequence ID" value="NZ_FNDT01000001.1"/>
</dbReference>
<evidence type="ECO:0000313" key="1">
    <source>
        <dbReference type="EMBL" id="SDH56744.1"/>
    </source>
</evidence>
<reference evidence="1 2" key="1">
    <citation type="submission" date="2016-10" db="EMBL/GenBank/DDBJ databases">
        <authorList>
            <person name="de Groot N.N."/>
        </authorList>
    </citation>
    <scope>NUCLEOTIDE SEQUENCE [LARGE SCALE GENOMIC DNA]</scope>
    <source>
        <strain evidence="1 2">NP_1H</strain>
    </source>
</reference>
<sequence length="327" mass="35748">MNSSRLIRVLAAWLGGLMLAVAAAITTVTLVNTHVYGPHQQVESYLEALRQGEGERALGLLNATVPDANAALLDGPALQRATRGVENVEVGTPRPAGDNRVEVDVSYTIADTQHTTAFLLERTGTEWLFFNRWEFVPSALPTLEVSVINQNEATLNGTRVLMPEGRNRFAVFYPAEVEAHYTSEYFAAPAQTAAVTDRRQAPTRINLATAATPALSDAVAAQLKTFLDRCAEQTVFQPANCPFGFETENRVAGPIDWSITEYPEVRIEPFNGDWIISPLTGTVLLETRLQDLFTGIIEPVSVPQEFGFTARLAVTEEGITVTPVVEY</sequence>
<dbReference type="Proteomes" id="UP000199258">
    <property type="component" value="Unassembled WGS sequence"/>
</dbReference>
<gene>
    <name evidence="1" type="ORF">SAMN04488693_101599</name>
</gene>
<protein>
    <submittedName>
        <fullName evidence="1">Uncharacterized protein</fullName>
    </submittedName>
</protein>
<dbReference type="EMBL" id="FNDT01000001">
    <property type="protein sequence ID" value="SDH56744.1"/>
    <property type="molecule type" value="Genomic_DNA"/>
</dbReference>
<accession>A0A1G8DGK4</accession>
<evidence type="ECO:0000313" key="2">
    <source>
        <dbReference type="Proteomes" id="UP000199258"/>
    </source>
</evidence>
<proteinExistence type="predicted"/>
<dbReference type="AlphaFoldDB" id="A0A1G8DGK4"/>
<name>A0A1G8DGK4_9MICC</name>